<evidence type="ECO:0000256" key="2">
    <source>
        <dbReference type="ARBA" id="ARBA00023043"/>
    </source>
</evidence>
<dbReference type="SMART" id="SM00248">
    <property type="entry name" value="ANK"/>
    <property type="match status" value="3"/>
</dbReference>
<evidence type="ECO:0000313" key="5">
    <source>
        <dbReference type="EMBL" id="MBB3764807.1"/>
    </source>
</evidence>
<dbReference type="Gene3D" id="1.25.40.20">
    <property type="entry name" value="Ankyrin repeat-containing domain"/>
    <property type="match status" value="1"/>
</dbReference>
<organism evidence="5 6">
    <name type="scientific">Sphingomicrobium lutaoense</name>
    <dbReference type="NCBI Taxonomy" id="515949"/>
    <lineage>
        <taxon>Bacteria</taxon>
        <taxon>Pseudomonadati</taxon>
        <taxon>Pseudomonadota</taxon>
        <taxon>Alphaproteobacteria</taxon>
        <taxon>Sphingomonadales</taxon>
        <taxon>Sphingomonadaceae</taxon>
        <taxon>Sphingomicrobium</taxon>
    </lineage>
</organism>
<keyword evidence="1" id="KW-0677">Repeat</keyword>
<reference evidence="5 6" key="1">
    <citation type="submission" date="2020-08" db="EMBL/GenBank/DDBJ databases">
        <title>Genomic Encyclopedia of Type Strains, Phase IV (KMG-IV): sequencing the most valuable type-strain genomes for metagenomic binning, comparative biology and taxonomic classification.</title>
        <authorList>
            <person name="Goeker M."/>
        </authorList>
    </citation>
    <scope>NUCLEOTIDE SEQUENCE [LARGE SCALE GENOMIC DNA]</scope>
    <source>
        <strain evidence="5 6">DSM 24194</strain>
    </source>
</reference>
<feature type="repeat" description="ANK" evidence="3">
    <location>
        <begin position="91"/>
        <end position="123"/>
    </location>
</feature>
<accession>A0A839Z3Z2</accession>
<dbReference type="InterPro" id="IPR036770">
    <property type="entry name" value="Ankyrin_rpt-contain_sf"/>
</dbReference>
<dbReference type="SUPFAM" id="SSF48403">
    <property type="entry name" value="Ankyrin repeat"/>
    <property type="match status" value="1"/>
</dbReference>
<dbReference type="GO" id="GO:0085020">
    <property type="term" value="P:protein K6-linked ubiquitination"/>
    <property type="evidence" value="ECO:0007669"/>
    <property type="project" value="TreeGrafter"/>
</dbReference>
<name>A0A839Z3Z2_9SPHN</name>
<dbReference type="RefSeq" id="WP_183934171.1">
    <property type="nucleotide sequence ID" value="NZ_JACICF010000002.1"/>
</dbReference>
<dbReference type="AlphaFoldDB" id="A0A839Z3Z2"/>
<dbReference type="EMBL" id="JACICF010000002">
    <property type="protein sequence ID" value="MBB3764807.1"/>
    <property type="molecule type" value="Genomic_DNA"/>
</dbReference>
<feature type="repeat" description="ANK" evidence="3">
    <location>
        <begin position="58"/>
        <end position="90"/>
    </location>
</feature>
<keyword evidence="6" id="KW-1185">Reference proteome</keyword>
<feature type="chain" id="PRO_5032972827" evidence="4">
    <location>
        <begin position="20"/>
        <end position="199"/>
    </location>
</feature>
<dbReference type="Pfam" id="PF12796">
    <property type="entry name" value="Ank_2"/>
    <property type="match status" value="1"/>
</dbReference>
<sequence>MRPFWILLSALMIATPAAAQKISEGETFLSAVRDLDGGTALPLLEQPGSRIANFKGYDGETALHIVTKKKALPWVGTLLRHGADPNEPSRQGDTPLTMATQLGWVEGVSALIKGGAKVNQGNRWGETPLMMAVRLRNKRLVELLMENGADPDQADHSAGLTARDYAKRDNRNPELLAIIESGGKKPKSELTFGPIIELP</sequence>
<proteinExistence type="predicted"/>
<evidence type="ECO:0000256" key="3">
    <source>
        <dbReference type="PROSITE-ProRule" id="PRU00023"/>
    </source>
</evidence>
<dbReference type="InterPro" id="IPR002110">
    <property type="entry name" value="Ankyrin_rpt"/>
</dbReference>
<protein>
    <submittedName>
        <fullName evidence="5">Ankyrin repeat protein</fullName>
    </submittedName>
</protein>
<feature type="repeat" description="ANK" evidence="3">
    <location>
        <begin position="124"/>
        <end position="156"/>
    </location>
</feature>
<feature type="signal peptide" evidence="4">
    <location>
        <begin position="1"/>
        <end position="19"/>
    </location>
</feature>
<evidence type="ECO:0000256" key="1">
    <source>
        <dbReference type="ARBA" id="ARBA00022737"/>
    </source>
</evidence>
<dbReference type="GO" id="GO:0004842">
    <property type="term" value="F:ubiquitin-protein transferase activity"/>
    <property type="evidence" value="ECO:0007669"/>
    <property type="project" value="TreeGrafter"/>
</dbReference>
<gene>
    <name evidence="5" type="ORF">FHS50_001869</name>
</gene>
<dbReference type="Proteomes" id="UP000578569">
    <property type="component" value="Unassembled WGS sequence"/>
</dbReference>
<keyword evidence="2 3" id="KW-0040">ANK repeat</keyword>
<dbReference type="PANTHER" id="PTHR24171:SF8">
    <property type="entry name" value="BRCA1-ASSOCIATED RING DOMAIN PROTEIN 1"/>
    <property type="match status" value="1"/>
</dbReference>
<dbReference type="PROSITE" id="PS50088">
    <property type="entry name" value="ANK_REPEAT"/>
    <property type="match status" value="3"/>
</dbReference>
<dbReference type="PANTHER" id="PTHR24171">
    <property type="entry name" value="ANKYRIN REPEAT DOMAIN-CONTAINING PROTEIN 39-RELATED"/>
    <property type="match status" value="1"/>
</dbReference>
<dbReference type="PROSITE" id="PS50297">
    <property type="entry name" value="ANK_REP_REGION"/>
    <property type="match status" value="3"/>
</dbReference>
<keyword evidence="4" id="KW-0732">Signal</keyword>
<evidence type="ECO:0000313" key="6">
    <source>
        <dbReference type="Proteomes" id="UP000578569"/>
    </source>
</evidence>
<evidence type="ECO:0000256" key="4">
    <source>
        <dbReference type="SAM" id="SignalP"/>
    </source>
</evidence>
<comment type="caution">
    <text evidence="5">The sequence shown here is derived from an EMBL/GenBank/DDBJ whole genome shotgun (WGS) entry which is preliminary data.</text>
</comment>